<evidence type="ECO:0000313" key="2">
    <source>
        <dbReference type="EMBL" id="KIY48548.1"/>
    </source>
</evidence>
<dbReference type="GO" id="GO:0005737">
    <property type="term" value="C:cytoplasm"/>
    <property type="evidence" value="ECO:0007669"/>
    <property type="project" value="TreeGrafter"/>
</dbReference>
<dbReference type="GO" id="GO:0004197">
    <property type="term" value="F:cysteine-type endopeptidase activity"/>
    <property type="evidence" value="ECO:0007669"/>
    <property type="project" value="TreeGrafter"/>
</dbReference>
<organism evidence="2 3">
    <name type="scientific">Fistulina hepatica ATCC 64428</name>
    <dbReference type="NCBI Taxonomy" id="1128425"/>
    <lineage>
        <taxon>Eukaryota</taxon>
        <taxon>Fungi</taxon>
        <taxon>Dikarya</taxon>
        <taxon>Basidiomycota</taxon>
        <taxon>Agaricomycotina</taxon>
        <taxon>Agaricomycetes</taxon>
        <taxon>Agaricomycetidae</taxon>
        <taxon>Agaricales</taxon>
        <taxon>Fistulinaceae</taxon>
        <taxon>Fistulina</taxon>
    </lineage>
</organism>
<dbReference type="PANTHER" id="PTHR48104">
    <property type="entry name" value="METACASPASE-4"/>
    <property type="match status" value="1"/>
</dbReference>
<dbReference type="AlphaFoldDB" id="A0A0D7ACG0"/>
<protein>
    <submittedName>
        <fullName evidence="2">Uncharacterized protein</fullName>
    </submittedName>
</protein>
<dbReference type="Gene3D" id="3.40.50.1460">
    <property type="match status" value="1"/>
</dbReference>
<keyword evidence="3" id="KW-1185">Reference proteome</keyword>
<dbReference type="Gene3D" id="3.40.50.12660">
    <property type="match status" value="1"/>
</dbReference>
<dbReference type="GO" id="GO:0006508">
    <property type="term" value="P:proteolysis"/>
    <property type="evidence" value="ECO:0007669"/>
    <property type="project" value="TreeGrafter"/>
</dbReference>
<dbReference type="PANTHER" id="PTHR48104:SF30">
    <property type="entry name" value="METACASPASE-1"/>
    <property type="match status" value="1"/>
</dbReference>
<accession>A0A0D7ACG0</accession>
<dbReference type="InterPro" id="IPR050452">
    <property type="entry name" value="Metacaspase"/>
</dbReference>
<name>A0A0D7ACG0_9AGAR</name>
<evidence type="ECO:0000256" key="1">
    <source>
        <dbReference type="ARBA" id="ARBA00009005"/>
    </source>
</evidence>
<comment type="similarity">
    <text evidence="1">Belongs to the peptidase C14B family.</text>
</comment>
<evidence type="ECO:0000313" key="3">
    <source>
        <dbReference type="Proteomes" id="UP000054144"/>
    </source>
</evidence>
<proteinExistence type="inferred from homology"/>
<sequence length="420" mass="47654">MPSQTNAEDAQRTYNSDAISRGITEPMVHMHMRRPRALIIAIHNAKNMEPIHSAHDDAQAVRDLLLTTYNFEPDEVVVMWDKPGTDPCLRPTRPNIMQWLVMRNDVMNHSCYIVIYPFDIFETSLTYPSRCRTWNTKAGETETWGIADGGRRHGRVYDLSVPPFFLLTKADADIYTEEGESIQDNVLKERLVDKLSSRNSLWTIFDSCSSGTVLAFIPSIDLNYTLNSPPLPTEAGCTEFGGNDENMPPALKHNDPGAKADASLQRRGLPLQQWHNALGPGARPHAVPATADTIPRYPPAFHPALVICLSTARDNQEAWVGGQRDTDLVKYFQSSPHPFLDDLYEAVEFDIRHRTDQRHQTMLRYILSVKAWKRRHPDKPYPAFYDQGERELHDTQDAVLSSLEAVNPHRIRWLSPGYGA</sequence>
<gene>
    <name evidence="2" type="ORF">FISHEDRAFT_58838</name>
</gene>
<dbReference type="Proteomes" id="UP000054144">
    <property type="component" value="Unassembled WGS sequence"/>
</dbReference>
<dbReference type="OrthoDB" id="3223806at2759"/>
<reference evidence="2 3" key="1">
    <citation type="journal article" date="2015" name="Fungal Genet. Biol.">
        <title>Evolution of novel wood decay mechanisms in Agaricales revealed by the genome sequences of Fistulina hepatica and Cylindrobasidium torrendii.</title>
        <authorList>
            <person name="Floudas D."/>
            <person name="Held B.W."/>
            <person name="Riley R."/>
            <person name="Nagy L.G."/>
            <person name="Koehler G."/>
            <person name="Ransdell A.S."/>
            <person name="Younus H."/>
            <person name="Chow J."/>
            <person name="Chiniquy J."/>
            <person name="Lipzen A."/>
            <person name="Tritt A."/>
            <person name="Sun H."/>
            <person name="Haridas S."/>
            <person name="LaButti K."/>
            <person name="Ohm R.A."/>
            <person name="Kues U."/>
            <person name="Blanchette R.A."/>
            <person name="Grigoriev I.V."/>
            <person name="Minto R.E."/>
            <person name="Hibbett D.S."/>
        </authorList>
    </citation>
    <scope>NUCLEOTIDE SEQUENCE [LARGE SCALE GENOMIC DNA]</scope>
    <source>
        <strain evidence="2 3">ATCC 64428</strain>
    </source>
</reference>
<dbReference type="EMBL" id="KN881832">
    <property type="protein sequence ID" value="KIY48548.1"/>
    <property type="molecule type" value="Genomic_DNA"/>
</dbReference>